<reference evidence="7" key="1">
    <citation type="journal article" date="2019" name="Int. J. Syst. Evol. Microbiol.">
        <title>The Global Catalogue of Microorganisms (GCM) 10K type strain sequencing project: providing services to taxonomists for standard genome sequencing and annotation.</title>
        <authorList>
            <consortium name="The Broad Institute Genomics Platform"/>
            <consortium name="The Broad Institute Genome Sequencing Center for Infectious Disease"/>
            <person name="Wu L."/>
            <person name="Ma J."/>
        </authorList>
    </citation>
    <scope>NUCLEOTIDE SEQUENCE [LARGE SCALE GENOMIC DNA]</scope>
    <source>
        <strain evidence="7">CGMCC 4.7641</strain>
    </source>
</reference>
<dbReference type="PANTHER" id="PTHR24567">
    <property type="entry name" value="CRP FAMILY TRANSCRIPTIONAL REGULATORY PROTEIN"/>
    <property type="match status" value="1"/>
</dbReference>
<evidence type="ECO:0000256" key="1">
    <source>
        <dbReference type="ARBA" id="ARBA00023015"/>
    </source>
</evidence>
<keyword evidence="2" id="KW-0238">DNA-binding</keyword>
<dbReference type="InterPro" id="IPR036390">
    <property type="entry name" value="WH_DNA-bd_sf"/>
</dbReference>
<comment type="caution">
    <text evidence="6">The sequence shown here is derived from an EMBL/GenBank/DDBJ whole genome shotgun (WGS) entry which is preliminary data.</text>
</comment>
<name>A0ABW5HLY6_9PSEU</name>
<dbReference type="InterPro" id="IPR000595">
    <property type="entry name" value="cNMP-bd_dom"/>
</dbReference>
<dbReference type="Gene3D" id="2.60.120.10">
    <property type="entry name" value="Jelly Rolls"/>
    <property type="match status" value="1"/>
</dbReference>
<dbReference type="InterPro" id="IPR036388">
    <property type="entry name" value="WH-like_DNA-bd_sf"/>
</dbReference>
<feature type="domain" description="Cyclic nucleotide-binding" evidence="4">
    <location>
        <begin position="13"/>
        <end position="116"/>
    </location>
</feature>
<evidence type="ECO:0000256" key="3">
    <source>
        <dbReference type="ARBA" id="ARBA00023163"/>
    </source>
</evidence>
<dbReference type="PROSITE" id="PS51063">
    <property type="entry name" value="HTH_CRP_2"/>
    <property type="match status" value="1"/>
</dbReference>
<dbReference type="InterPro" id="IPR050397">
    <property type="entry name" value="Env_Response_Regulators"/>
</dbReference>
<evidence type="ECO:0000259" key="5">
    <source>
        <dbReference type="PROSITE" id="PS51063"/>
    </source>
</evidence>
<dbReference type="CDD" id="cd00038">
    <property type="entry name" value="CAP_ED"/>
    <property type="match status" value="1"/>
</dbReference>
<evidence type="ECO:0000313" key="6">
    <source>
        <dbReference type="EMBL" id="MFD2474147.1"/>
    </source>
</evidence>
<keyword evidence="3" id="KW-0804">Transcription</keyword>
<dbReference type="InterPro" id="IPR018490">
    <property type="entry name" value="cNMP-bd_dom_sf"/>
</dbReference>
<feature type="domain" description="HTH crp-type" evidence="5">
    <location>
        <begin position="147"/>
        <end position="220"/>
    </location>
</feature>
<dbReference type="PANTHER" id="PTHR24567:SF68">
    <property type="entry name" value="DNA-BINDING TRANSCRIPTIONAL DUAL REGULATOR CRP"/>
    <property type="match status" value="1"/>
</dbReference>
<evidence type="ECO:0000259" key="4">
    <source>
        <dbReference type="PROSITE" id="PS50042"/>
    </source>
</evidence>
<sequence>MREPDLRFPDGSFLAGLQPRARAAFLELGTAREFAAETVIVREGEPTTHVCLLLDGCVKVTGTTPEGQLALLAIRVGGDLVGELAAMDSQPRTATVITAGQVRARIFSQAEFRRFLSQVPEAALAVTTSVGAKLRWATRRRIDFGSREVRIRLARVLVELSSSYGIPAGGDLELGVSLTQPELAALVGAAEPTVHRALAQLRRENVVETGYRRLRIRDRSRLAALADG</sequence>
<dbReference type="SUPFAM" id="SSF46785">
    <property type="entry name" value="Winged helix' DNA-binding domain"/>
    <property type="match status" value="1"/>
</dbReference>
<organism evidence="6 7">
    <name type="scientific">Amycolatopsis silviterrae</name>
    <dbReference type="NCBI Taxonomy" id="1656914"/>
    <lineage>
        <taxon>Bacteria</taxon>
        <taxon>Bacillati</taxon>
        <taxon>Actinomycetota</taxon>
        <taxon>Actinomycetes</taxon>
        <taxon>Pseudonocardiales</taxon>
        <taxon>Pseudonocardiaceae</taxon>
        <taxon>Amycolatopsis</taxon>
    </lineage>
</organism>
<dbReference type="EMBL" id="JBHUKS010000035">
    <property type="protein sequence ID" value="MFD2474147.1"/>
    <property type="molecule type" value="Genomic_DNA"/>
</dbReference>
<protein>
    <submittedName>
        <fullName evidence="6">Crp/Fnr family transcriptional regulator</fullName>
    </submittedName>
</protein>
<dbReference type="Proteomes" id="UP001597483">
    <property type="component" value="Unassembled WGS sequence"/>
</dbReference>
<dbReference type="SUPFAM" id="SSF51206">
    <property type="entry name" value="cAMP-binding domain-like"/>
    <property type="match status" value="1"/>
</dbReference>
<keyword evidence="7" id="KW-1185">Reference proteome</keyword>
<accession>A0ABW5HLY6</accession>
<dbReference type="Pfam" id="PF00027">
    <property type="entry name" value="cNMP_binding"/>
    <property type="match status" value="1"/>
</dbReference>
<gene>
    <name evidence="6" type="ORF">ACFSVL_42550</name>
</gene>
<dbReference type="InterPro" id="IPR012318">
    <property type="entry name" value="HTH_CRP"/>
</dbReference>
<dbReference type="Gene3D" id="1.10.10.10">
    <property type="entry name" value="Winged helix-like DNA-binding domain superfamily/Winged helix DNA-binding domain"/>
    <property type="match status" value="1"/>
</dbReference>
<dbReference type="PROSITE" id="PS50042">
    <property type="entry name" value="CNMP_BINDING_3"/>
    <property type="match status" value="1"/>
</dbReference>
<dbReference type="RefSeq" id="WP_378313150.1">
    <property type="nucleotide sequence ID" value="NZ_JBHUKS010000035.1"/>
</dbReference>
<dbReference type="SMART" id="SM00419">
    <property type="entry name" value="HTH_CRP"/>
    <property type="match status" value="1"/>
</dbReference>
<dbReference type="Pfam" id="PF13545">
    <property type="entry name" value="HTH_Crp_2"/>
    <property type="match status" value="1"/>
</dbReference>
<proteinExistence type="predicted"/>
<dbReference type="InterPro" id="IPR014710">
    <property type="entry name" value="RmlC-like_jellyroll"/>
</dbReference>
<dbReference type="SMART" id="SM00100">
    <property type="entry name" value="cNMP"/>
    <property type="match status" value="1"/>
</dbReference>
<keyword evidence="1" id="KW-0805">Transcription regulation</keyword>
<evidence type="ECO:0000256" key="2">
    <source>
        <dbReference type="ARBA" id="ARBA00023125"/>
    </source>
</evidence>
<evidence type="ECO:0000313" key="7">
    <source>
        <dbReference type="Proteomes" id="UP001597483"/>
    </source>
</evidence>